<evidence type="ECO:0000259" key="3">
    <source>
        <dbReference type="Pfam" id="PF05378"/>
    </source>
</evidence>
<feature type="domain" description="Hydantoinase/oxoprolinase N-terminal" evidence="3">
    <location>
        <begin position="18"/>
        <end position="190"/>
    </location>
</feature>
<evidence type="ECO:0000313" key="5">
    <source>
        <dbReference type="Proteomes" id="UP000019666"/>
    </source>
</evidence>
<name>A0A017HMK1_9RHOB</name>
<comment type="caution">
    <text evidence="4">The sequence shown here is derived from an EMBL/GenBank/DDBJ whole genome shotgun (WGS) entry which is preliminary data.</text>
</comment>
<dbReference type="Pfam" id="PF01968">
    <property type="entry name" value="Hydantoinase_A"/>
    <property type="match status" value="1"/>
</dbReference>
<dbReference type="STRING" id="442562.Rumeso_02912"/>
<dbReference type="Proteomes" id="UP000019666">
    <property type="component" value="Unassembled WGS sequence"/>
</dbReference>
<reference evidence="4 5" key="1">
    <citation type="submission" date="2013-02" db="EMBL/GenBank/DDBJ databases">
        <authorList>
            <person name="Fiebig A."/>
            <person name="Goeker M."/>
            <person name="Klenk H.-P.P."/>
        </authorList>
    </citation>
    <scope>NUCLEOTIDE SEQUENCE [LARGE SCALE GENOMIC DNA]</scope>
    <source>
        <strain evidence="4 5">DSM 19309</strain>
    </source>
</reference>
<evidence type="ECO:0000313" key="4">
    <source>
        <dbReference type="EMBL" id="EYD75566.1"/>
    </source>
</evidence>
<dbReference type="GO" id="GO:0047423">
    <property type="term" value="F:N-methylhydantoinase (ATP-hydrolyzing) activity"/>
    <property type="evidence" value="ECO:0007669"/>
    <property type="project" value="UniProtKB-EC"/>
</dbReference>
<feature type="domain" description="Hydantoinase A/oxoprolinase" evidence="2">
    <location>
        <begin position="214"/>
        <end position="500"/>
    </location>
</feature>
<dbReference type="PANTHER" id="PTHR11365">
    <property type="entry name" value="5-OXOPROLINASE RELATED"/>
    <property type="match status" value="1"/>
</dbReference>
<dbReference type="Pfam" id="PF05378">
    <property type="entry name" value="Hydant_A_N"/>
    <property type="match status" value="1"/>
</dbReference>
<dbReference type="PATRIC" id="fig|442562.3.peg.2866"/>
<dbReference type="AlphaFoldDB" id="A0A017HMK1"/>
<dbReference type="GO" id="GO:0017168">
    <property type="term" value="F:5-oxoprolinase (ATP-hydrolyzing) activity"/>
    <property type="evidence" value="ECO:0007669"/>
    <property type="project" value="TreeGrafter"/>
</dbReference>
<dbReference type="EMBL" id="AOSK01000075">
    <property type="protein sequence ID" value="EYD75566.1"/>
    <property type="molecule type" value="Genomic_DNA"/>
</dbReference>
<gene>
    <name evidence="4" type="ORF">Rumeso_02912</name>
</gene>
<dbReference type="InterPro" id="IPR008040">
    <property type="entry name" value="Hydant_A_N"/>
</dbReference>
<keyword evidence="5" id="KW-1185">Reference proteome</keyword>
<sequence length="686" mass="72481">MDLRDLSTELRDLMNDVLGIDIGGTFTDIILISRDGALVEKVPSTPDAPARAIADGIRVLRDRHGVDLSSIGLFCHGSTVATNALLEGKLPRTGLVVTAGFRDVLEIGSMMRPSLFDLRVSKPVPIVPRQRVFEVAERIDREGRVDLPLTEAEIARVVADLREAQVEAVAVCLLFSFYNPAHERALAAAIAAALPDVSVTVSSEVAPEINEYPRASTTAISAALTPLVARYVSQIGGSTASEGLAAPLYVMQSSGGVMTAEETAANAHRMILSGPAAGVLAAQRLAEQSGYRDMITFDMGGTSTDICLIKDGRADLERESMFEGRPLLVPQFAIHTIGAGGGSLARVDAAGLLRVGPESAGAMPGPACYGRGGTRPTVTDAHAVLGRIDPDRFLGGDMRLDVEAARLAVQTGIADPLGMSVEEAAQGVLDIADAAMARGVRVVSVNKGYDPRDFALVPFGGAGGMHALTVGAIVEVGRVVVPPRPGIFSAVGLASSDVKYDFIRTIERPLDQVGAGGVAAVLSELEQEASARLAARLPAGVAVEMRRTARLRYVMQDNKVELPFPEGPVEGRPWPRSWPNSTKRTAFSSVTTTLKVVWSSSPSGSRHSGGSGAVACRATPPRHRRSRRAAVSISGRRAGPRCRFCDVCRCLRARPSSALRSSRSARPPSSSPPASRRRWMPTATSS</sequence>
<dbReference type="GO" id="GO:0005829">
    <property type="term" value="C:cytosol"/>
    <property type="evidence" value="ECO:0007669"/>
    <property type="project" value="TreeGrafter"/>
</dbReference>
<accession>A0A017HMK1</accession>
<feature type="compositionally biased region" description="Low complexity" evidence="1">
    <location>
        <begin position="655"/>
        <end position="674"/>
    </location>
</feature>
<dbReference type="EC" id="3.5.2.14" evidence="4"/>
<evidence type="ECO:0000259" key="2">
    <source>
        <dbReference type="Pfam" id="PF01968"/>
    </source>
</evidence>
<feature type="region of interest" description="Disordered" evidence="1">
    <location>
        <begin position="655"/>
        <end position="686"/>
    </location>
</feature>
<dbReference type="InterPro" id="IPR045079">
    <property type="entry name" value="Oxoprolinase-like"/>
</dbReference>
<keyword evidence="4" id="KW-0378">Hydrolase</keyword>
<dbReference type="HOGENOM" id="CLU_002157_1_2_5"/>
<dbReference type="InterPro" id="IPR002821">
    <property type="entry name" value="Hydantoinase_A"/>
</dbReference>
<protein>
    <submittedName>
        <fullName evidence="4">N-methylhydantoinase A</fullName>
        <ecNumber evidence="4">3.5.2.14</ecNumber>
    </submittedName>
</protein>
<evidence type="ECO:0000256" key="1">
    <source>
        <dbReference type="SAM" id="MobiDB-lite"/>
    </source>
</evidence>
<feature type="region of interest" description="Disordered" evidence="1">
    <location>
        <begin position="599"/>
        <end position="633"/>
    </location>
</feature>
<dbReference type="GO" id="GO:0006749">
    <property type="term" value="P:glutathione metabolic process"/>
    <property type="evidence" value="ECO:0007669"/>
    <property type="project" value="TreeGrafter"/>
</dbReference>
<dbReference type="InterPro" id="IPR043129">
    <property type="entry name" value="ATPase_NBD"/>
</dbReference>
<dbReference type="SUPFAM" id="SSF53067">
    <property type="entry name" value="Actin-like ATPase domain"/>
    <property type="match status" value="1"/>
</dbReference>
<dbReference type="PANTHER" id="PTHR11365:SF23">
    <property type="entry name" value="HYPOTHETICAL 5-OXOPROLINASE (EUROFUNG)-RELATED"/>
    <property type="match status" value="1"/>
</dbReference>
<proteinExistence type="predicted"/>
<organism evidence="4 5">
    <name type="scientific">Rubellimicrobium mesophilum DSM 19309</name>
    <dbReference type="NCBI Taxonomy" id="442562"/>
    <lineage>
        <taxon>Bacteria</taxon>
        <taxon>Pseudomonadati</taxon>
        <taxon>Pseudomonadota</taxon>
        <taxon>Alphaproteobacteria</taxon>
        <taxon>Rhodobacterales</taxon>
        <taxon>Roseobacteraceae</taxon>
        <taxon>Rubellimicrobium</taxon>
    </lineage>
</organism>